<gene>
    <name evidence="2" type="ORF">G3RUM_00652</name>
</gene>
<feature type="transmembrane region" description="Helical" evidence="1">
    <location>
        <begin position="92"/>
        <end position="116"/>
    </location>
</feature>
<name>A0ABY0FL69_9BACT</name>
<feature type="transmembrane region" description="Helical" evidence="1">
    <location>
        <begin position="61"/>
        <end position="86"/>
    </location>
</feature>
<comment type="caution">
    <text evidence="2">The sequence shown here is derived from an EMBL/GenBank/DDBJ whole genome shotgun (WGS) entry which is preliminary data.</text>
</comment>
<keyword evidence="1" id="KW-0472">Membrane</keyword>
<organism evidence="2 3">
    <name type="scientific">Candidatus Nanosyncoccus alces</name>
    <dbReference type="NCBI Taxonomy" id="2171997"/>
    <lineage>
        <taxon>Bacteria</taxon>
        <taxon>Candidatus Saccharimonadota</taxon>
        <taxon>Candidatus Nanosyncoccalia</taxon>
        <taxon>Candidatus Nanosyncoccales</taxon>
        <taxon>Candidatus Nanosyncoccaceae</taxon>
        <taxon>Candidatus Nanosyncoccus</taxon>
    </lineage>
</organism>
<accession>A0ABY0FL69</accession>
<evidence type="ECO:0000313" key="2">
    <source>
        <dbReference type="EMBL" id="RYC74497.1"/>
    </source>
</evidence>
<protein>
    <submittedName>
        <fullName evidence="2">Uncharacterized protein</fullName>
    </submittedName>
</protein>
<evidence type="ECO:0000313" key="3">
    <source>
        <dbReference type="Proteomes" id="UP001191019"/>
    </source>
</evidence>
<evidence type="ECO:0000256" key="1">
    <source>
        <dbReference type="SAM" id="Phobius"/>
    </source>
</evidence>
<feature type="transmembrane region" description="Helical" evidence="1">
    <location>
        <begin position="27"/>
        <end position="49"/>
    </location>
</feature>
<proteinExistence type="predicted"/>
<sequence length="180" mass="21063">MHMFEIFGEAARWEIDSGYYMLMSGTYLLMTVFYMLALLSIVLLAFVTLKKDSLYSKRSKFTRGLITITSFISIFLGLFDLINFYFDSYNWSVAAILYSAVSLVFIISSATLLAFFYKFLFRKKIFLYISFFVMIISTSIFCLPIAIDNYQELHQEYHCDCEDKYIEINGRRTLVPCCPM</sequence>
<keyword evidence="1" id="KW-0812">Transmembrane</keyword>
<reference evidence="2 3" key="2">
    <citation type="journal article" date="2020" name="Cell Rep.">
        <title>Acquisition and Adaptation of Ultra-small Parasitic Reduced Genome Bacteria to Mammalian Hosts.</title>
        <authorList>
            <person name="McLean J.S."/>
            <person name="Bor B."/>
            <person name="Kerns K.A."/>
            <person name="Liu Q."/>
            <person name="To T.T."/>
            <person name="Solden L."/>
            <person name="Hendrickson E.L."/>
            <person name="Wrighton K."/>
            <person name="Shi W."/>
            <person name="He X."/>
        </authorList>
    </citation>
    <scope>NUCLEOTIDE SEQUENCE [LARGE SCALE GENOMIC DNA]</scope>
    <source>
        <strain evidence="2 3">TM7_G3_2_Rum_HOT_351B</strain>
    </source>
</reference>
<dbReference type="Proteomes" id="UP001191019">
    <property type="component" value="Unassembled WGS sequence"/>
</dbReference>
<feature type="transmembrane region" description="Helical" evidence="1">
    <location>
        <begin position="125"/>
        <end position="147"/>
    </location>
</feature>
<dbReference type="EMBL" id="PRLM01000006">
    <property type="protein sequence ID" value="RYC74497.1"/>
    <property type="molecule type" value="Genomic_DNA"/>
</dbReference>
<reference evidence="2 3" key="1">
    <citation type="journal article" date="2018" name="bioRxiv">
        <title>Evidence of independent acquisition and adaption of ultra-small bacteria to human hosts across the highly diverse yet reduced genomes of the phylum Saccharibacteria.</title>
        <authorList>
            <person name="McLean J.S."/>
            <person name="Bor B."/>
            <person name="To T.T."/>
            <person name="Liu Q."/>
            <person name="Kearns K.A."/>
            <person name="Solden L.M."/>
            <person name="Wrighton K.C."/>
            <person name="He X."/>
            <person name="Shi W."/>
        </authorList>
    </citation>
    <scope>NUCLEOTIDE SEQUENCE [LARGE SCALE GENOMIC DNA]</scope>
    <source>
        <strain evidence="2 3">TM7_G3_2_Rum_HOT_351B</strain>
    </source>
</reference>
<keyword evidence="3" id="KW-1185">Reference proteome</keyword>
<keyword evidence="1" id="KW-1133">Transmembrane helix</keyword>